<dbReference type="PANTHER" id="PTHR45904:SF2">
    <property type="entry name" value="TRNA (URACIL-5-)-METHYLTRANSFERASE HOMOLOG A"/>
    <property type="match status" value="1"/>
</dbReference>
<sequence length="444" mass="50852">KAEINNSLYYYSDFTFLKENVQLRPSGPLRSSKNEERDKAMKMVHSLQWKGWVLTVHLAKPKADPILKKRGRDDPEEDAAPLSVQIATKQEVEGVLQRLVRYRDMYKPMVYKWAKKRPLEDIHPCPSQRNKCEFVIGIGANGEDKTICFRLGKYKGGSCAMVGPSDSIHVTTKAKRVVCDQLLLLLTHHLVFVYLHGTTPYSVYRPEAYEVHWKLQNSEDHNKDQAGPGGGIMFSSLRQSPNPEDLPCELVAGEECIHEVLLGLEFRISPYYFFQLSIPWAAEVLYSAVGEWAQLDKDSTVLHYAYFTLLTLSFCFLQRVRKVIGIEMFLETVKDTKVNAKINGKRYNQIGAWQLVTGISPNVTAIVDLPRVGLRMFKKILESFWRSEHVKRLVYVACDDKAAMNNFIDGTPFRPVQAMDLFPQTTHCEMLLLFEMYSTPESTR</sequence>
<dbReference type="Proteomes" id="UP000314982">
    <property type="component" value="Unassembled WGS sequence"/>
</dbReference>
<proteinExistence type="predicted"/>
<keyword evidence="2" id="KW-1185">Reference proteome</keyword>
<accession>A0A4W5MLU7</accession>
<organism evidence="1 2">
    <name type="scientific">Hucho hucho</name>
    <name type="common">huchen</name>
    <dbReference type="NCBI Taxonomy" id="62062"/>
    <lineage>
        <taxon>Eukaryota</taxon>
        <taxon>Metazoa</taxon>
        <taxon>Chordata</taxon>
        <taxon>Craniata</taxon>
        <taxon>Vertebrata</taxon>
        <taxon>Euteleostomi</taxon>
        <taxon>Actinopterygii</taxon>
        <taxon>Neopterygii</taxon>
        <taxon>Teleostei</taxon>
        <taxon>Protacanthopterygii</taxon>
        <taxon>Salmoniformes</taxon>
        <taxon>Salmonidae</taxon>
        <taxon>Salmoninae</taxon>
        <taxon>Hucho</taxon>
    </lineage>
</organism>
<dbReference type="SUPFAM" id="SSF53335">
    <property type="entry name" value="S-adenosyl-L-methionine-dependent methyltransferases"/>
    <property type="match status" value="1"/>
</dbReference>
<evidence type="ECO:0000313" key="2">
    <source>
        <dbReference type="Proteomes" id="UP000314982"/>
    </source>
</evidence>
<dbReference type="PANTHER" id="PTHR45904">
    <property type="entry name" value="TRNA (URACIL-5-)-METHYLTRANSFERASE"/>
    <property type="match status" value="1"/>
</dbReference>
<reference evidence="2" key="1">
    <citation type="submission" date="2018-06" db="EMBL/GenBank/DDBJ databases">
        <title>Genome assembly of Danube salmon.</title>
        <authorList>
            <person name="Macqueen D.J."/>
            <person name="Gundappa M.K."/>
        </authorList>
    </citation>
    <scope>NUCLEOTIDE SEQUENCE [LARGE SCALE GENOMIC DNA]</scope>
</reference>
<dbReference type="InterPro" id="IPR029063">
    <property type="entry name" value="SAM-dependent_MTases_sf"/>
</dbReference>
<dbReference type="GO" id="GO:0003723">
    <property type="term" value="F:RNA binding"/>
    <property type="evidence" value="ECO:0007669"/>
    <property type="project" value="TreeGrafter"/>
</dbReference>
<reference evidence="1" key="2">
    <citation type="submission" date="2025-08" db="UniProtKB">
        <authorList>
            <consortium name="Ensembl"/>
        </authorList>
    </citation>
    <scope>IDENTIFICATION</scope>
</reference>
<evidence type="ECO:0000313" key="1">
    <source>
        <dbReference type="Ensembl" id="ENSHHUP00000038788.1"/>
    </source>
</evidence>
<dbReference type="AlphaFoldDB" id="A0A4W5MLU7"/>
<dbReference type="Gene3D" id="3.40.50.150">
    <property type="entry name" value="Vaccinia Virus protein VP39"/>
    <property type="match status" value="1"/>
</dbReference>
<dbReference type="InterPro" id="IPR045850">
    <property type="entry name" value="TRM2_met"/>
</dbReference>
<name>A0A4W5MLU7_9TELE</name>
<dbReference type="STRING" id="62062.ENSHHUP00000038788"/>
<dbReference type="Gene3D" id="2.40.50.1070">
    <property type="match status" value="1"/>
</dbReference>
<protein>
    <submittedName>
        <fullName evidence="1">tRNA methyltransferase 2 homolog A</fullName>
    </submittedName>
</protein>
<dbReference type="Ensembl" id="ENSHHUT00000040313.1">
    <property type="protein sequence ID" value="ENSHHUP00000038788.1"/>
    <property type="gene ID" value="ENSHHUG00000024177.1"/>
</dbReference>
<reference evidence="1" key="3">
    <citation type="submission" date="2025-09" db="UniProtKB">
        <authorList>
            <consortium name="Ensembl"/>
        </authorList>
    </citation>
    <scope>IDENTIFICATION</scope>
</reference>
<dbReference type="GeneTree" id="ENSGT00530000063723"/>